<dbReference type="VEuPathDB" id="FungiDB:CHGG_09159"/>
<keyword evidence="2" id="KW-1185">Reference proteome</keyword>
<dbReference type="Proteomes" id="UP000001056">
    <property type="component" value="Unassembled WGS sequence"/>
</dbReference>
<name>Q2GS95_CHAGB</name>
<reference evidence="2" key="1">
    <citation type="journal article" date="2015" name="Genome Announc.">
        <title>Draft genome sequence of the cellulolytic fungus Chaetomium globosum.</title>
        <authorList>
            <person name="Cuomo C.A."/>
            <person name="Untereiner W.A."/>
            <person name="Ma L.-J."/>
            <person name="Grabherr M."/>
            <person name="Birren B.W."/>
        </authorList>
    </citation>
    <scope>NUCLEOTIDE SEQUENCE [LARGE SCALE GENOMIC DNA]</scope>
    <source>
        <strain evidence="2">ATCC 6205 / CBS 148.51 / DSM 1962 / NBRC 6347 / NRRL 1970</strain>
    </source>
</reference>
<organism evidence="1 2">
    <name type="scientific">Chaetomium globosum (strain ATCC 6205 / CBS 148.51 / DSM 1962 / NBRC 6347 / NRRL 1970)</name>
    <name type="common">Soil fungus</name>
    <dbReference type="NCBI Taxonomy" id="306901"/>
    <lineage>
        <taxon>Eukaryota</taxon>
        <taxon>Fungi</taxon>
        <taxon>Dikarya</taxon>
        <taxon>Ascomycota</taxon>
        <taxon>Pezizomycotina</taxon>
        <taxon>Sordariomycetes</taxon>
        <taxon>Sordariomycetidae</taxon>
        <taxon>Sordariales</taxon>
        <taxon>Chaetomiaceae</taxon>
        <taxon>Chaetomium</taxon>
    </lineage>
</organism>
<proteinExistence type="predicted"/>
<sequence>MSSFASLYQVTVVRACLCLLQAAKQLRGFRLQQVAPHSLQLWMYYQAKHHHQTAKSRERGEPKASAASIPASIATLHIGLWFLRPLKLARALADPVSGQSFLEAAFDLRAGGEAMQAIHHEFFDGEGGPADENPVNTRLAQFGEIEAETLGETGDRDSGVWLGAWTRRYGRTSLGMGMSRPPCMGLQGFHDASPKLLPPHVGASGSSQAWLMPGAGARKPWPAFQLLQPELGPCCNFPNSEHCPKNHVLRLRKPGRRPHFTGRQPGFFELATSP</sequence>
<dbReference type="HOGENOM" id="CLU_1015648_0_0_1"/>
<dbReference type="InParanoid" id="Q2GS95"/>
<dbReference type="EMBL" id="CH408034">
    <property type="protein sequence ID" value="EAQ85145.1"/>
    <property type="molecule type" value="Genomic_DNA"/>
</dbReference>
<evidence type="ECO:0000313" key="2">
    <source>
        <dbReference type="Proteomes" id="UP000001056"/>
    </source>
</evidence>
<dbReference type="OrthoDB" id="10658363at2759"/>
<dbReference type="AlphaFoldDB" id="Q2GS95"/>
<accession>Q2GS95</accession>
<dbReference type="GeneID" id="4395218"/>
<dbReference type="RefSeq" id="XP_001227086.1">
    <property type="nucleotide sequence ID" value="XM_001227085.1"/>
</dbReference>
<evidence type="ECO:0000313" key="1">
    <source>
        <dbReference type="EMBL" id="EAQ85145.1"/>
    </source>
</evidence>
<protein>
    <submittedName>
        <fullName evidence="1">Uncharacterized protein</fullName>
    </submittedName>
</protein>
<gene>
    <name evidence="1" type="ORF">CHGG_09159</name>
</gene>